<reference evidence="2" key="1">
    <citation type="submission" date="2020-06" db="EMBL/GenBank/DDBJ databases">
        <title>WGS assembly of Ceratodon purpureus strain R40.</title>
        <authorList>
            <person name="Carey S.B."/>
            <person name="Jenkins J."/>
            <person name="Shu S."/>
            <person name="Lovell J.T."/>
            <person name="Sreedasyam A."/>
            <person name="Maumus F."/>
            <person name="Tiley G.P."/>
            <person name="Fernandez-Pozo N."/>
            <person name="Barry K."/>
            <person name="Chen C."/>
            <person name="Wang M."/>
            <person name="Lipzen A."/>
            <person name="Daum C."/>
            <person name="Saski C.A."/>
            <person name="Payton A.C."/>
            <person name="Mcbreen J.C."/>
            <person name="Conrad R.E."/>
            <person name="Kollar L.M."/>
            <person name="Olsson S."/>
            <person name="Huttunen S."/>
            <person name="Landis J.B."/>
            <person name="Wickett N.J."/>
            <person name="Johnson M.G."/>
            <person name="Rensing S.A."/>
            <person name="Grimwood J."/>
            <person name="Schmutz J."/>
            <person name="Mcdaniel S.F."/>
        </authorList>
    </citation>
    <scope>NUCLEOTIDE SEQUENCE</scope>
    <source>
        <strain evidence="2">R40</strain>
    </source>
</reference>
<protein>
    <submittedName>
        <fullName evidence="2">Uncharacterized protein</fullName>
    </submittedName>
</protein>
<dbReference type="EMBL" id="CM026421">
    <property type="protein sequence ID" value="KAG0589265.1"/>
    <property type="molecule type" value="Genomic_DNA"/>
</dbReference>
<organism evidence="2 3">
    <name type="scientific">Ceratodon purpureus</name>
    <name type="common">Fire moss</name>
    <name type="synonym">Dicranum purpureum</name>
    <dbReference type="NCBI Taxonomy" id="3225"/>
    <lineage>
        <taxon>Eukaryota</taxon>
        <taxon>Viridiplantae</taxon>
        <taxon>Streptophyta</taxon>
        <taxon>Embryophyta</taxon>
        <taxon>Bryophyta</taxon>
        <taxon>Bryophytina</taxon>
        <taxon>Bryopsida</taxon>
        <taxon>Dicranidae</taxon>
        <taxon>Pseudoditrichales</taxon>
        <taxon>Ditrichaceae</taxon>
        <taxon>Ceratodon</taxon>
    </lineage>
</organism>
<feature type="region of interest" description="Disordered" evidence="1">
    <location>
        <begin position="1"/>
        <end position="53"/>
    </location>
</feature>
<feature type="non-terminal residue" evidence="2">
    <location>
        <position position="1"/>
    </location>
</feature>
<sequence>VDDAPHPTVPRRRRLGAPTPRANAEHSRGSSSAAVGNQRSHASVGHEPSKTSADAVLSAVTQLADDIRVAAIKRKESLSAEDAGCKNEYRRAAMKVDRSKKILDTIKSKLTYWEGKLAEAEKDEKKAFTFRNDAMARTYEEGRVKKEGGGPTFVFTAAGICEDVMHSRVEKLKAAATTQEELVVSVEDNLRTTKRRCVSRSVVVRKEISEVDALLQFLRNPE</sequence>
<dbReference type="Proteomes" id="UP000822688">
    <property type="component" value="Chromosome 1"/>
</dbReference>
<name>A0A8T0J0Y3_CERPU</name>
<dbReference type="AlphaFoldDB" id="A0A8T0J0Y3"/>
<comment type="caution">
    <text evidence="2">The sequence shown here is derived from an EMBL/GenBank/DDBJ whole genome shotgun (WGS) entry which is preliminary data.</text>
</comment>
<evidence type="ECO:0000313" key="3">
    <source>
        <dbReference type="Proteomes" id="UP000822688"/>
    </source>
</evidence>
<keyword evidence="3" id="KW-1185">Reference proteome</keyword>
<evidence type="ECO:0000256" key="1">
    <source>
        <dbReference type="SAM" id="MobiDB-lite"/>
    </source>
</evidence>
<evidence type="ECO:0000313" key="2">
    <source>
        <dbReference type="EMBL" id="KAG0589265.1"/>
    </source>
</evidence>
<gene>
    <name evidence="2" type="ORF">KC19_1G008300</name>
</gene>
<feature type="compositionally biased region" description="Polar residues" evidence="1">
    <location>
        <begin position="29"/>
        <end position="41"/>
    </location>
</feature>
<proteinExistence type="predicted"/>
<accession>A0A8T0J0Y3</accession>